<dbReference type="EMBL" id="JAJUOS010000003">
    <property type="protein sequence ID" value="MCE5972951.1"/>
    <property type="molecule type" value="Genomic_DNA"/>
</dbReference>
<dbReference type="Gene3D" id="3.30.1450.10">
    <property type="match status" value="1"/>
</dbReference>
<reference evidence="4 5" key="1">
    <citation type="submission" date="2021-12" db="EMBL/GenBank/DDBJ databases">
        <title>Sinirhodobacter sp. WL0062 is a bacterium isolated from seawater.</title>
        <authorList>
            <person name="Wang L."/>
            <person name="He W."/>
            <person name="Zhang D.-F."/>
        </authorList>
    </citation>
    <scope>NUCLEOTIDE SEQUENCE [LARGE SCALE GENOMIC DNA]</scope>
    <source>
        <strain evidence="4 5">WL0062</strain>
    </source>
</reference>
<dbReference type="Pfam" id="PF04355">
    <property type="entry name" value="BamE"/>
    <property type="match status" value="1"/>
</dbReference>
<evidence type="ECO:0000256" key="2">
    <source>
        <dbReference type="ARBA" id="ARBA00023136"/>
    </source>
</evidence>
<evidence type="ECO:0000313" key="4">
    <source>
        <dbReference type="EMBL" id="MCE5972951.1"/>
    </source>
</evidence>
<evidence type="ECO:0000256" key="1">
    <source>
        <dbReference type="ARBA" id="ARBA00022729"/>
    </source>
</evidence>
<name>A0ABS8YW31_9RHOB</name>
<dbReference type="RefSeq" id="WP_233675955.1">
    <property type="nucleotide sequence ID" value="NZ_JAJUOS010000003.1"/>
</dbReference>
<dbReference type="PROSITE" id="PS51257">
    <property type="entry name" value="PROKAR_LIPOPROTEIN"/>
    <property type="match status" value="1"/>
</dbReference>
<dbReference type="InterPro" id="IPR007450">
    <property type="entry name" value="BamE_dom"/>
</dbReference>
<keyword evidence="2" id="KW-0472">Membrane</keyword>
<organism evidence="4 5">
    <name type="scientific">Rhodobacter flavimaris</name>
    <dbReference type="NCBI Taxonomy" id="2907145"/>
    <lineage>
        <taxon>Bacteria</taxon>
        <taxon>Pseudomonadati</taxon>
        <taxon>Pseudomonadota</taxon>
        <taxon>Alphaproteobacteria</taxon>
        <taxon>Rhodobacterales</taxon>
        <taxon>Rhodobacter group</taxon>
        <taxon>Rhodobacter</taxon>
    </lineage>
</organism>
<keyword evidence="1" id="KW-0732">Signal</keyword>
<comment type="caution">
    <text evidence="4">The sequence shown here is derived from an EMBL/GenBank/DDBJ whole genome shotgun (WGS) entry which is preliminary data.</text>
</comment>
<gene>
    <name evidence="4" type="ORF">LZA78_05615</name>
</gene>
<evidence type="ECO:0000313" key="5">
    <source>
        <dbReference type="Proteomes" id="UP001521181"/>
    </source>
</evidence>
<evidence type="ECO:0000259" key="3">
    <source>
        <dbReference type="Pfam" id="PF04355"/>
    </source>
</evidence>
<dbReference type="Proteomes" id="UP001521181">
    <property type="component" value="Unassembled WGS sequence"/>
</dbReference>
<dbReference type="InterPro" id="IPR037873">
    <property type="entry name" value="BamE-like"/>
</dbReference>
<accession>A0ABS8YW31</accession>
<sequence>MGRETVTRRGALALALGAALLAAGCSPVYRNHGYIPLEEDLAKIEVGKSTRDDVAAAVGRPSSAGLLEGSGWYYVGSRWKHYGAFPPQELDRQVVAISFTDAGIVENVERFGLERGEVVVLSRRVTETSIKGIGLIQQLMGSFGRISANQVLDR</sequence>
<keyword evidence="5" id="KW-1185">Reference proteome</keyword>
<proteinExistence type="predicted"/>
<feature type="domain" description="Outer membrane protein assembly factor BamE" evidence="3">
    <location>
        <begin position="33"/>
        <end position="108"/>
    </location>
</feature>
<protein>
    <submittedName>
        <fullName evidence="4">Outer membrane protein assembly factor BamE</fullName>
    </submittedName>
</protein>